<sequence length="243" mass="28560">MTMLSLAKWVFILFFSVISLGYIYHLLTRRYLNPYKLTMIFGKKGAGKTTLLTKLALKYQSLGVPVYSTERIPGCYLITPEDIGYIELQPDSVLLIDEVGMIWDNRNFKNFKTEVRDWFKLQRHRRITVFMFSQTFDVDKKLRDLTDSMYLVENKFRVFSYAKKILKMTVLNKSTAESPSKIDEDLEFESILLAPWGSRKFTFIPKYAKYFESFNCPELKHKELPLLPPFDLPKKAKNKKDAI</sequence>
<protein>
    <submittedName>
        <fullName evidence="3">ATP-binding protein</fullName>
    </submittedName>
</protein>
<keyword evidence="1" id="KW-0472">Membrane</keyword>
<dbReference type="Proteomes" id="UP000658131">
    <property type="component" value="Unassembled WGS sequence"/>
</dbReference>
<organism evidence="3 4">
    <name type="scientific">Yanshouia hominis</name>
    <dbReference type="NCBI Taxonomy" id="2763673"/>
    <lineage>
        <taxon>Bacteria</taxon>
        <taxon>Bacillati</taxon>
        <taxon>Bacillota</taxon>
        <taxon>Clostridia</taxon>
        <taxon>Eubacteriales</taxon>
        <taxon>Oscillospiraceae</taxon>
        <taxon>Yanshouia</taxon>
    </lineage>
</organism>
<proteinExistence type="predicted"/>
<dbReference type="EMBL" id="JACRTB010000013">
    <property type="protein sequence ID" value="MBC8576670.1"/>
    <property type="molecule type" value="Genomic_DNA"/>
</dbReference>
<dbReference type="Pfam" id="PF05707">
    <property type="entry name" value="Zot"/>
    <property type="match status" value="1"/>
</dbReference>
<evidence type="ECO:0000256" key="1">
    <source>
        <dbReference type="SAM" id="Phobius"/>
    </source>
</evidence>
<keyword evidence="4" id="KW-1185">Reference proteome</keyword>
<feature type="transmembrane region" description="Helical" evidence="1">
    <location>
        <begin position="6"/>
        <end position="27"/>
    </location>
</feature>
<dbReference type="InterPro" id="IPR008900">
    <property type="entry name" value="Zot_N"/>
</dbReference>
<dbReference type="InterPro" id="IPR027417">
    <property type="entry name" value="P-loop_NTPase"/>
</dbReference>
<gene>
    <name evidence="3" type="ORF">H8717_09675</name>
</gene>
<evidence type="ECO:0000259" key="2">
    <source>
        <dbReference type="Pfam" id="PF05707"/>
    </source>
</evidence>
<evidence type="ECO:0000313" key="4">
    <source>
        <dbReference type="Proteomes" id="UP000658131"/>
    </source>
</evidence>
<comment type="caution">
    <text evidence="3">The sequence shown here is derived from an EMBL/GenBank/DDBJ whole genome shotgun (WGS) entry which is preliminary data.</text>
</comment>
<feature type="domain" description="Zona occludens toxin N-terminal" evidence="2">
    <location>
        <begin position="90"/>
        <end position="155"/>
    </location>
</feature>
<dbReference type="SUPFAM" id="SSF52540">
    <property type="entry name" value="P-loop containing nucleoside triphosphate hydrolases"/>
    <property type="match status" value="1"/>
</dbReference>
<evidence type="ECO:0000313" key="3">
    <source>
        <dbReference type="EMBL" id="MBC8576670.1"/>
    </source>
</evidence>
<keyword evidence="3" id="KW-0547">Nucleotide-binding</keyword>
<keyword evidence="3" id="KW-0067">ATP-binding</keyword>
<reference evidence="3 4" key="1">
    <citation type="submission" date="2020-08" db="EMBL/GenBank/DDBJ databases">
        <title>Genome public.</title>
        <authorList>
            <person name="Liu C."/>
            <person name="Sun Q."/>
        </authorList>
    </citation>
    <scope>NUCLEOTIDE SEQUENCE [LARGE SCALE GENOMIC DNA]</scope>
    <source>
        <strain evidence="3 4">BX1</strain>
    </source>
</reference>
<keyword evidence="1" id="KW-1133">Transmembrane helix</keyword>
<dbReference type="Gene3D" id="3.40.50.300">
    <property type="entry name" value="P-loop containing nucleotide triphosphate hydrolases"/>
    <property type="match status" value="1"/>
</dbReference>
<dbReference type="GO" id="GO:0005524">
    <property type="term" value="F:ATP binding"/>
    <property type="evidence" value="ECO:0007669"/>
    <property type="project" value="UniProtKB-KW"/>
</dbReference>
<keyword evidence="1" id="KW-0812">Transmembrane</keyword>
<name>A0ABR7NKC9_9FIRM</name>
<dbReference type="RefSeq" id="WP_262400174.1">
    <property type="nucleotide sequence ID" value="NZ_JACRTB010000013.1"/>
</dbReference>
<accession>A0ABR7NKC9</accession>